<accession>A0ABW2ABI5</accession>
<dbReference type="SUPFAM" id="SSF55729">
    <property type="entry name" value="Acyl-CoA N-acyltransferases (Nat)"/>
    <property type="match status" value="1"/>
</dbReference>
<dbReference type="PANTHER" id="PTHR43792">
    <property type="entry name" value="GNAT FAMILY, PUTATIVE (AFU_ORTHOLOGUE AFUA_3G00765)-RELATED-RELATED"/>
    <property type="match status" value="1"/>
</dbReference>
<dbReference type="GO" id="GO:0016746">
    <property type="term" value="F:acyltransferase activity"/>
    <property type="evidence" value="ECO:0007669"/>
    <property type="project" value="UniProtKB-KW"/>
</dbReference>
<evidence type="ECO:0000256" key="3">
    <source>
        <dbReference type="ARBA" id="ARBA00038502"/>
    </source>
</evidence>
<organism evidence="5 6">
    <name type="scientific">Flexivirga alba</name>
    <dbReference type="NCBI Taxonomy" id="702742"/>
    <lineage>
        <taxon>Bacteria</taxon>
        <taxon>Bacillati</taxon>
        <taxon>Actinomycetota</taxon>
        <taxon>Actinomycetes</taxon>
        <taxon>Micrococcales</taxon>
        <taxon>Dermacoccaceae</taxon>
        <taxon>Flexivirga</taxon>
    </lineage>
</organism>
<dbReference type="RefSeq" id="WP_382398208.1">
    <property type="nucleotide sequence ID" value="NZ_JBHSWH010000001.1"/>
</dbReference>
<comment type="caution">
    <text evidence="5">The sequence shown here is derived from an EMBL/GenBank/DDBJ whole genome shotgun (WGS) entry which is preliminary data.</text>
</comment>
<evidence type="ECO:0000313" key="6">
    <source>
        <dbReference type="Proteomes" id="UP001596298"/>
    </source>
</evidence>
<dbReference type="Proteomes" id="UP001596298">
    <property type="component" value="Unassembled WGS sequence"/>
</dbReference>
<dbReference type="InterPro" id="IPR051531">
    <property type="entry name" value="N-acetyltransferase"/>
</dbReference>
<dbReference type="PANTHER" id="PTHR43792:SF8">
    <property type="entry name" value="[RIBOSOMAL PROTEIN US5]-ALANINE N-ACETYLTRANSFERASE"/>
    <property type="match status" value="1"/>
</dbReference>
<keyword evidence="2 5" id="KW-0012">Acyltransferase</keyword>
<dbReference type="Pfam" id="PF13302">
    <property type="entry name" value="Acetyltransf_3"/>
    <property type="match status" value="1"/>
</dbReference>
<evidence type="ECO:0000256" key="1">
    <source>
        <dbReference type="ARBA" id="ARBA00022679"/>
    </source>
</evidence>
<evidence type="ECO:0000313" key="5">
    <source>
        <dbReference type="EMBL" id="MFC6704200.1"/>
    </source>
</evidence>
<name>A0ABW2ABI5_9MICO</name>
<dbReference type="Gene3D" id="3.40.630.30">
    <property type="match status" value="1"/>
</dbReference>
<gene>
    <name evidence="5" type="ORF">ACFQDH_02660</name>
</gene>
<sequence>MTGLASDTRLELLSMQHHRVLEDFERDNREFFARQIGDRGDDFFAHFAEQLAERVAENDSGQSLFFVVVGASGDILARINLIDIDDPERTELGYRVAESAQGRGVATGGVRAALSEADARGVRTVRARVSTANLASQRVLEHCGFGCEGPVDAPVGVDKEFVGYRKIL</sequence>
<comment type="similarity">
    <text evidence="3">Belongs to the acetyltransferase family. RimJ subfamily.</text>
</comment>
<feature type="domain" description="N-acetyltransferase" evidence="4">
    <location>
        <begin position="10"/>
        <end position="168"/>
    </location>
</feature>
<protein>
    <submittedName>
        <fullName evidence="5">GNAT family N-acetyltransferase</fullName>
        <ecNumber evidence="5">2.3.-.-</ecNumber>
    </submittedName>
</protein>
<reference evidence="6" key="1">
    <citation type="journal article" date="2019" name="Int. J. Syst. Evol. Microbiol.">
        <title>The Global Catalogue of Microorganisms (GCM) 10K type strain sequencing project: providing services to taxonomists for standard genome sequencing and annotation.</title>
        <authorList>
            <consortium name="The Broad Institute Genomics Platform"/>
            <consortium name="The Broad Institute Genome Sequencing Center for Infectious Disease"/>
            <person name="Wu L."/>
            <person name="Ma J."/>
        </authorList>
    </citation>
    <scope>NUCLEOTIDE SEQUENCE [LARGE SCALE GENOMIC DNA]</scope>
    <source>
        <strain evidence="6">CCUG 58127</strain>
    </source>
</reference>
<dbReference type="PROSITE" id="PS51186">
    <property type="entry name" value="GNAT"/>
    <property type="match status" value="1"/>
</dbReference>
<proteinExistence type="inferred from homology"/>
<evidence type="ECO:0000259" key="4">
    <source>
        <dbReference type="PROSITE" id="PS51186"/>
    </source>
</evidence>
<dbReference type="EMBL" id="JBHSWH010000001">
    <property type="protein sequence ID" value="MFC6704200.1"/>
    <property type="molecule type" value="Genomic_DNA"/>
</dbReference>
<dbReference type="InterPro" id="IPR016181">
    <property type="entry name" value="Acyl_CoA_acyltransferase"/>
</dbReference>
<dbReference type="EC" id="2.3.-.-" evidence="5"/>
<keyword evidence="6" id="KW-1185">Reference proteome</keyword>
<keyword evidence="1 5" id="KW-0808">Transferase</keyword>
<evidence type="ECO:0000256" key="2">
    <source>
        <dbReference type="ARBA" id="ARBA00023315"/>
    </source>
</evidence>
<dbReference type="InterPro" id="IPR000182">
    <property type="entry name" value="GNAT_dom"/>
</dbReference>